<dbReference type="Gene3D" id="3.30.230.10">
    <property type="match status" value="1"/>
</dbReference>
<feature type="compositionally biased region" description="Polar residues" evidence="5">
    <location>
        <begin position="399"/>
        <end position="410"/>
    </location>
</feature>
<keyword evidence="2 4" id="KW-0227">DNA damage</keyword>
<dbReference type="InterPro" id="IPR037198">
    <property type="entry name" value="MutL_C_sf"/>
</dbReference>
<dbReference type="SMART" id="SM00853">
    <property type="entry name" value="MutL_C"/>
    <property type="match status" value="1"/>
</dbReference>
<dbReference type="SUPFAM" id="SSF54211">
    <property type="entry name" value="Ribosomal protein S5 domain 2-like"/>
    <property type="match status" value="1"/>
</dbReference>
<comment type="caution">
    <text evidence="8">The sequence shown here is derived from an EMBL/GenBank/DDBJ whole genome shotgun (WGS) entry which is preliminary data.</text>
</comment>
<evidence type="ECO:0000256" key="5">
    <source>
        <dbReference type="SAM" id="MobiDB-lite"/>
    </source>
</evidence>
<dbReference type="PROSITE" id="PS00058">
    <property type="entry name" value="DNA_MISMATCH_REPAIR_1"/>
    <property type="match status" value="1"/>
</dbReference>
<dbReference type="Gene3D" id="3.30.1370.100">
    <property type="entry name" value="MutL, C-terminal domain, regulatory subdomain"/>
    <property type="match status" value="1"/>
</dbReference>
<comment type="function">
    <text evidence="4">This protein is involved in the repair of mismatches in DNA. It is required for dam-dependent methyl-directed DNA mismatch repair. May act as a 'molecular matchmaker', a protein that promotes the formation of a stable complex between two or more DNA-binding proteins in an ATP-dependent manner without itself being part of a final effector complex.</text>
</comment>
<evidence type="ECO:0000256" key="1">
    <source>
        <dbReference type="ARBA" id="ARBA00006082"/>
    </source>
</evidence>
<dbReference type="InterPro" id="IPR020667">
    <property type="entry name" value="DNA_mismatch_repair_MutL"/>
</dbReference>
<accession>A0ABT9FQ32</accession>
<dbReference type="Gene3D" id="3.30.565.10">
    <property type="entry name" value="Histidine kinase-like ATPase, C-terminal domain"/>
    <property type="match status" value="1"/>
</dbReference>
<dbReference type="NCBIfam" id="TIGR00585">
    <property type="entry name" value="mutl"/>
    <property type="match status" value="1"/>
</dbReference>
<organism evidence="8 9">
    <name type="scientific">Paenibacillus zeirhizosphaerae</name>
    <dbReference type="NCBI Taxonomy" id="2987519"/>
    <lineage>
        <taxon>Bacteria</taxon>
        <taxon>Bacillati</taxon>
        <taxon>Bacillota</taxon>
        <taxon>Bacilli</taxon>
        <taxon>Bacillales</taxon>
        <taxon>Paenibacillaceae</taxon>
        <taxon>Paenibacillus</taxon>
    </lineage>
</organism>
<name>A0ABT9FQ32_9BACL</name>
<dbReference type="NCBIfam" id="NF000950">
    <property type="entry name" value="PRK00095.1-3"/>
    <property type="match status" value="1"/>
</dbReference>
<dbReference type="SMART" id="SM01340">
    <property type="entry name" value="DNA_mis_repair"/>
    <property type="match status" value="1"/>
</dbReference>
<dbReference type="InterPro" id="IPR038973">
    <property type="entry name" value="MutL/Mlh/Pms-like"/>
</dbReference>
<dbReference type="Pfam" id="PF13589">
    <property type="entry name" value="HATPase_c_3"/>
    <property type="match status" value="1"/>
</dbReference>
<dbReference type="SUPFAM" id="SSF55874">
    <property type="entry name" value="ATPase domain of HSP90 chaperone/DNA topoisomerase II/histidine kinase"/>
    <property type="match status" value="1"/>
</dbReference>
<dbReference type="InterPro" id="IPR020568">
    <property type="entry name" value="Ribosomal_Su5_D2-typ_SF"/>
</dbReference>
<dbReference type="Gene3D" id="3.30.1540.20">
    <property type="entry name" value="MutL, C-terminal domain, dimerisation subdomain"/>
    <property type="match status" value="1"/>
</dbReference>
<dbReference type="InterPro" id="IPR002099">
    <property type="entry name" value="MutL/Mlh/PMS"/>
</dbReference>
<comment type="similarity">
    <text evidence="1 4">Belongs to the DNA mismatch repair MutL/HexB family.</text>
</comment>
<dbReference type="InterPro" id="IPR013507">
    <property type="entry name" value="DNA_mismatch_S5_2-like"/>
</dbReference>
<evidence type="ECO:0000256" key="3">
    <source>
        <dbReference type="ARBA" id="ARBA00023204"/>
    </source>
</evidence>
<keyword evidence="8" id="KW-0255">Endonuclease</keyword>
<dbReference type="InterPro" id="IPR036890">
    <property type="entry name" value="HATPase_C_sf"/>
</dbReference>
<evidence type="ECO:0000313" key="9">
    <source>
        <dbReference type="Proteomes" id="UP001241848"/>
    </source>
</evidence>
<dbReference type="HAMAP" id="MF_00149">
    <property type="entry name" value="DNA_mis_repair"/>
    <property type="match status" value="1"/>
</dbReference>
<evidence type="ECO:0000259" key="6">
    <source>
        <dbReference type="SMART" id="SM00853"/>
    </source>
</evidence>
<evidence type="ECO:0000256" key="4">
    <source>
        <dbReference type="HAMAP-Rule" id="MF_00149"/>
    </source>
</evidence>
<dbReference type="Proteomes" id="UP001241848">
    <property type="component" value="Unassembled WGS sequence"/>
</dbReference>
<keyword evidence="8" id="KW-0540">Nuclease</keyword>
<dbReference type="PANTHER" id="PTHR10073">
    <property type="entry name" value="DNA MISMATCH REPAIR PROTEIN MLH, PMS, MUTL"/>
    <property type="match status" value="1"/>
</dbReference>
<reference evidence="8 9" key="1">
    <citation type="submission" date="2022-10" db="EMBL/GenBank/DDBJ databases">
        <title>Paenibacillus description and whole genome data of maize root bacterial community.</title>
        <authorList>
            <person name="Marton D."/>
            <person name="Farkas M."/>
            <person name="Cserhati M."/>
        </authorList>
    </citation>
    <scope>NUCLEOTIDE SEQUENCE [LARGE SCALE GENOMIC DNA]</scope>
    <source>
        <strain evidence="8 9">P96</strain>
    </source>
</reference>
<keyword evidence="9" id="KW-1185">Reference proteome</keyword>
<dbReference type="InterPro" id="IPR042121">
    <property type="entry name" value="MutL_C_regsub"/>
</dbReference>
<evidence type="ECO:0000313" key="8">
    <source>
        <dbReference type="EMBL" id="MDP4096537.1"/>
    </source>
</evidence>
<sequence length="662" mass="73691">MAKIKVLDEHIANQIAAGEVVERPASVVKELLENSIDAGSSRIDVMVEEGGLASIRVTDNGGGIEPEDVETAFYRHATSKIEHSRDLFQITSLGFRGEALPSIAAVAKVEVLTSASDDGRARRIVIEGGRLVSNEDAAAQQGTDFAVRELFYNTPARLKYMKTIQTELGHISDVLYRMALSHPEIAFTLRHNGNVLLQTLGNGDLLQVIAAVYGTSAAKAMLAVEGESLDYRLSGFISKPEWTRSSRSAISTVINGRFVRSFGLNQALLKAYHTLLPINRYPLTVLRLDMHPSLVDVNVHPAKLEVRFSKEAELYQFVEETVRSALRQEVLIPKAVKREIGSKESKAIIQEQFHFSKEQEAAESRQRAVYAADEDLDAPASSPLSENEASPALLPERQPVTSYKVSNEATSEAPPTLSQTAERDGSRFTGRLPGVRETAARTYKPEEVRKMQQFAAAEQALRGAAPEIPHFPELSLIGQHHGTYLIAQNDSGLYLIDQHAAHERINYEYYYEKFGNPEAASQELLLPITLEFTPSDAEKLKDKLHWFEQAGVHLEHFGGQTFRVTSYPYWLPKGEENDVIEEMADWVLQEKTIDLAKLREASSIMCSCRASIKANQKLSEQEAGVLLQRLAQCKQPYTCPHGRPIVVSFSTYDLEKLFKRVM</sequence>
<dbReference type="Pfam" id="PF08676">
    <property type="entry name" value="MutL_C"/>
    <property type="match status" value="1"/>
</dbReference>
<dbReference type="InterPro" id="IPR014790">
    <property type="entry name" value="MutL_C"/>
</dbReference>
<evidence type="ECO:0000259" key="7">
    <source>
        <dbReference type="SMART" id="SM01340"/>
    </source>
</evidence>
<feature type="domain" description="DNA mismatch repair protein S5" evidence="7">
    <location>
        <begin position="209"/>
        <end position="327"/>
    </location>
</feature>
<keyword evidence="8" id="KW-0378">Hydrolase</keyword>
<dbReference type="SUPFAM" id="SSF118116">
    <property type="entry name" value="DNA mismatch repair protein MutL"/>
    <property type="match status" value="1"/>
</dbReference>
<protein>
    <recommendedName>
        <fullName evidence="4">DNA mismatch repair protein MutL</fullName>
    </recommendedName>
</protein>
<dbReference type="InterPro" id="IPR014762">
    <property type="entry name" value="DNA_mismatch_repair_CS"/>
</dbReference>
<dbReference type="GO" id="GO:0004519">
    <property type="term" value="F:endonuclease activity"/>
    <property type="evidence" value="ECO:0007669"/>
    <property type="project" value="UniProtKB-KW"/>
</dbReference>
<gene>
    <name evidence="4 8" type="primary">mutL</name>
    <name evidence="8" type="ORF">OIN60_07125</name>
</gene>
<dbReference type="CDD" id="cd16926">
    <property type="entry name" value="HATPase_MutL-MLH-PMS-like"/>
    <property type="match status" value="1"/>
</dbReference>
<feature type="domain" description="MutL C-terminal dimerisation" evidence="6">
    <location>
        <begin position="476"/>
        <end position="618"/>
    </location>
</feature>
<dbReference type="RefSeq" id="WP_305754168.1">
    <property type="nucleotide sequence ID" value="NZ_JAPCKK010000014.1"/>
</dbReference>
<dbReference type="EMBL" id="JAPCKK010000014">
    <property type="protein sequence ID" value="MDP4096537.1"/>
    <property type="molecule type" value="Genomic_DNA"/>
</dbReference>
<evidence type="ECO:0000256" key="2">
    <source>
        <dbReference type="ARBA" id="ARBA00022763"/>
    </source>
</evidence>
<feature type="region of interest" description="Disordered" evidence="5">
    <location>
        <begin position="376"/>
        <end position="432"/>
    </location>
</feature>
<dbReference type="CDD" id="cd00782">
    <property type="entry name" value="MutL_Trans"/>
    <property type="match status" value="1"/>
</dbReference>
<proteinExistence type="inferred from homology"/>
<keyword evidence="3 4" id="KW-0234">DNA repair</keyword>
<dbReference type="Pfam" id="PF01119">
    <property type="entry name" value="DNA_mis_repair"/>
    <property type="match status" value="1"/>
</dbReference>
<dbReference type="PANTHER" id="PTHR10073:SF12">
    <property type="entry name" value="DNA MISMATCH REPAIR PROTEIN MLH1"/>
    <property type="match status" value="1"/>
</dbReference>
<dbReference type="InterPro" id="IPR014721">
    <property type="entry name" value="Ribsml_uS5_D2-typ_fold_subgr"/>
</dbReference>
<dbReference type="InterPro" id="IPR042120">
    <property type="entry name" value="MutL_C_dimsub"/>
</dbReference>